<dbReference type="AlphaFoldDB" id="A0A383D0R1"/>
<feature type="region of interest" description="Disordered" evidence="1">
    <location>
        <begin position="20"/>
        <end position="53"/>
    </location>
</feature>
<name>A0A383D0R1_9ZZZZ</name>
<gene>
    <name evidence="2" type="ORF">METZ01_LOCUS490990</name>
</gene>
<protein>
    <submittedName>
        <fullName evidence="2">Uncharacterized protein</fullName>
    </submittedName>
</protein>
<accession>A0A383D0R1</accession>
<reference evidence="2" key="1">
    <citation type="submission" date="2018-05" db="EMBL/GenBank/DDBJ databases">
        <authorList>
            <person name="Lanie J.A."/>
            <person name="Ng W.-L."/>
            <person name="Kazmierczak K.M."/>
            <person name="Andrzejewski T.M."/>
            <person name="Davidsen T.M."/>
            <person name="Wayne K.J."/>
            <person name="Tettelin H."/>
            <person name="Glass J.I."/>
            <person name="Rusch D."/>
            <person name="Podicherti R."/>
            <person name="Tsui H.-C.T."/>
            <person name="Winkler M.E."/>
        </authorList>
    </citation>
    <scope>NUCLEOTIDE SEQUENCE</scope>
</reference>
<proteinExistence type="predicted"/>
<feature type="non-terminal residue" evidence="2">
    <location>
        <position position="131"/>
    </location>
</feature>
<evidence type="ECO:0000313" key="2">
    <source>
        <dbReference type="EMBL" id="SVE38136.1"/>
    </source>
</evidence>
<organism evidence="2">
    <name type="scientific">marine metagenome</name>
    <dbReference type="NCBI Taxonomy" id="408172"/>
    <lineage>
        <taxon>unclassified sequences</taxon>
        <taxon>metagenomes</taxon>
        <taxon>ecological metagenomes</taxon>
    </lineage>
</organism>
<sequence length="131" mass="14211">MCIGSFFGCRIEVESVGKSTGLSSCETSPDLLEDPESPHNEAPAHGAHPGVYERQTDRMTDFEPRSMVGLLPIHSHLIQAGDLQAVVGDGVRNGVGGTQYCGLWSLTSRHRVFNAFGNSFVEDVSQWNDFG</sequence>
<evidence type="ECO:0000256" key="1">
    <source>
        <dbReference type="SAM" id="MobiDB-lite"/>
    </source>
</evidence>
<dbReference type="EMBL" id="UINC01213387">
    <property type="protein sequence ID" value="SVE38136.1"/>
    <property type="molecule type" value="Genomic_DNA"/>
</dbReference>